<dbReference type="AlphaFoldDB" id="L8HH22"/>
<dbReference type="KEGG" id="acan:ACA1_025000"/>
<dbReference type="CDD" id="cd00159">
    <property type="entry name" value="RhoGAP"/>
    <property type="match status" value="1"/>
</dbReference>
<feature type="compositionally biased region" description="Low complexity" evidence="1">
    <location>
        <begin position="745"/>
        <end position="758"/>
    </location>
</feature>
<feature type="compositionally biased region" description="Basic and acidic residues" evidence="1">
    <location>
        <begin position="823"/>
        <end position="832"/>
    </location>
</feature>
<dbReference type="SUPFAM" id="SSF48350">
    <property type="entry name" value="GTPase activation domain, GAP"/>
    <property type="match status" value="1"/>
</dbReference>
<accession>L8HH22</accession>
<dbReference type="SMART" id="SM00324">
    <property type="entry name" value="RhoGAP"/>
    <property type="match status" value="1"/>
</dbReference>
<feature type="non-terminal residue" evidence="3">
    <location>
        <position position="832"/>
    </location>
</feature>
<feature type="region of interest" description="Disordered" evidence="1">
    <location>
        <begin position="303"/>
        <end position="362"/>
    </location>
</feature>
<dbReference type="EMBL" id="KB007855">
    <property type="protein sequence ID" value="ELR23736.1"/>
    <property type="molecule type" value="Genomic_DNA"/>
</dbReference>
<feature type="domain" description="Rho-GAP" evidence="2">
    <location>
        <begin position="365"/>
        <end position="574"/>
    </location>
</feature>
<proteinExistence type="predicted"/>
<dbReference type="VEuPathDB" id="AmoebaDB:ACA1_025000"/>
<evidence type="ECO:0000313" key="4">
    <source>
        <dbReference type="Proteomes" id="UP000011083"/>
    </source>
</evidence>
<evidence type="ECO:0000313" key="3">
    <source>
        <dbReference type="EMBL" id="ELR23736.1"/>
    </source>
</evidence>
<name>L8HH22_ACACF</name>
<sequence>MNGGKQRSLRIVDQEKGGKIINFDLPDESQTVRQFIAAYHWQHGEKSRGLNTGFLGLYRERKEEGREGEWELLSDSAALASFDIADDELLMLKLRPQTIYVTMTKPFIIDFSEPLDAVLPTILAGFGETLTADFLSRYCLQKEAAVTDKDELLDLNKTLSDNNVARNAALLLKKTAYRVTSSDEIMTVGGGSGQLPLSRSGNIQRKISISPEFDEDSDSNDDDGEERAPVIQYWKGAHRLAGCLRRNMSGEGLRVTQNPLRGGPGSLASTRHMLSPREVAATTNPGVLNTSSDGLTIRKWRQRMRSLNRSDSKEDTTPNSDTTAKRDRVYGVPLAELLRRESPEREAGAGAKPDGGEVAAGPVGEEAEGVIPKMVTSMLQFLETEEALKAEGIFRLSSNFEEMMRIKEQIDRGQEVNFSECGAHMVINLLKKFLHELPDALLSSVLYQRYISAVQGDDAARLAYLVALLNSLAPSSRSLLRRLLIYLRNVVAHSGENRMDLHNLATTLAPVLMREKPAFQQTAFASGSVVLPPRHQRHHQRRASDSAVVHAMVQEAVRAAKVLEILISTPDEELFFAKTSEEGNHHHLSVARATSDIKSSPLSTSPATEAEHLVLQAGDIVFVFQKRDDVWWVEHKNTRKLVQVPAEVAESALATVAERVELAHQPGLESGECRAIERVLSHDDVSDDDDDSGGGGDEESPRRTDGSSLLSFLDRDPAKKEKRSASQRHAKLVSPFVKPAPPSGSLGTSSSYTIDSSSANRPSPREKRKSIGIVGNALLGPRKDREKGTSSSSGSPREKDAKKEKKEHKKEHKKDKQHKREKKEKDKEQHVV</sequence>
<dbReference type="PANTHER" id="PTHR23179:SF3">
    <property type="entry name" value="RHO GTPASE-ACTIVATING PROTEIN 20"/>
    <property type="match status" value="1"/>
</dbReference>
<feature type="compositionally biased region" description="Basic and acidic residues" evidence="1">
    <location>
        <begin position="337"/>
        <end position="347"/>
    </location>
</feature>
<dbReference type="Gene3D" id="1.10.555.10">
    <property type="entry name" value="Rho GTPase activation protein"/>
    <property type="match status" value="1"/>
</dbReference>
<dbReference type="Pfam" id="PF00620">
    <property type="entry name" value="RhoGAP"/>
    <property type="match status" value="1"/>
</dbReference>
<reference evidence="3 4" key="1">
    <citation type="journal article" date="2013" name="Genome Biol.">
        <title>Genome of Acanthamoeba castellanii highlights extensive lateral gene transfer and early evolution of tyrosine kinase signaling.</title>
        <authorList>
            <person name="Clarke M."/>
            <person name="Lohan A.J."/>
            <person name="Liu B."/>
            <person name="Lagkouvardos I."/>
            <person name="Roy S."/>
            <person name="Zafar N."/>
            <person name="Bertelli C."/>
            <person name="Schilde C."/>
            <person name="Kianianmomeni A."/>
            <person name="Burglin T.R."/>
            <person name="Frech C."/>
            <person name="Turcotte B."/>
            <person name="Kopec K.O."/>
            <person name="Synnott J.M."/>
            <person name="Choo C."/>
            <person name="Paponov I."/>
            <person name="Finkler A."/>
            <person name="Soon Heng Tan C."/>
            <person name="Hutchins A.P."/>
            <person name="Weinmeier T."/>
            <person name="Rattei T."/>
            <person name="Chu J.S."/>
            <person name="Gimenez G."/>
            <person name="Irimia M."/>
            <person name="Rigden D.J."/>
            <person name="Fitzpatrick D.A."/>
            <person name="Lorenzo-Morales J."/>
            <person name="Bateman A."/>
            <person name="Chiu C.H."/>
            <person name="Tang P."/>
            <person name="Hegemann P."/>
            <person name="Fromm H."/>
            <person name="Raoult D."/>
            <person name="Greub G."/>
            <person name="Miranda-Saavedra D."/>
            <person name="Chen N."/>
            <person name="Nash P."/>
            <person name="Ginger M.L."/>
            <person name="Horn M."/>
            <person name="Schaap P."/>
            <person name="Caler L."/>
            <person name="Loftus B."/>
        </authorList>
    </citation>
    <scope>NUCLEOTIDE SEQUENCE [LARGE SCALE GENOMIC DNA]</scope>
    <source>
        <strain evidence="3 4">Neff</strain>
    </source>
</reference>
<feature type="compositionally biased region" description="Basic residues" evidence="1">
    <location>
        <begin position="805"/>
        <end position="822"/>
    </location>
</feature>
<feature type="compositionally biased region" description="Basic residues" evidence="1">
    <location>
        <begin position="720"/>
        <end position="731"/>
    </location>
</feature>
<dbReference type="OrthoDB" id="27389at2759"/>
<dbReference type="GO" id="GO:0007165">
    <property type="term" value="P:signal transduction"/>
    <property type="evidence" value="ECO:0007669"/>
    <property type="project" value="InterPro"/>
</dbReference>
<organism evidence="3 4">
    <name type="scientific">Acanthamoeba castellanii (strain ATCC 30010 / Neff)</name>
    <dbReference type="NCBI Taxonomy" id="1257118"/>
    <lineage>
        <taxon>Eukaryota</taxon>
        <taxon>Amoebozoa</taxon>
        <taxon>Discosea</taxon>
        <taxon>Longamoebia</taxon>
        <taxon>Centramoebida</taxon>
        <taxon>Acanthamoebidae</taxon>
        <taxon>Acanthamoeba</taxon>
    </lineage>
</organism>
<dbReference type="GeneID" id="14924723"/>
<evidence type="ECO:0000256" key="1">
    <source>
        <dbReference type="SAM" id="MobiDB-lite"/>
    </source>
</evidence>
<dbReference type="Proteomes" id="UP000011083">
    <property type="component" value="Unassembled WGS sequence"/>
</dbReference>
<evidence type="ECO:0000259" key="2">
    <source>
        <dbReference type="PROSITE" id="PS50238"/>
    </source>
</evidence>
<dbReference type="InterPro" id="IPR008936">
    <property type="entry name" value="Rho_GTPase_activation_prot"/>
</dbReference>
<dbReference type="PANTHER" id="PTHR23179">
    <property type="entry name" value="T-CELL ACTIVATION RHO GTPASE ACTIVATING PROTEIN-RELATED"/>
    <property type="match status" value="1"/>
</dbReference>
<dbReference type="RefSeq" id="XP_004353264.1">
    <property type="nucleotide sequence ID" value="XM_004353212.1"/>
</dbReference>
<feature type="region of interest" description="Disordered" evidence="1">
    <location>
        <begin position="681"/>
        <end position="832"/>
    </location>
</feature>
<keyword evidence="4" id="KW-1185">Reference proteome</keyword>
<dbReference type="PROSITE" id="PS50238">
    <property type="entry name" value="RHOGAP"/>
    <property type="match status" value="1"/>
</dbReference>
<dbReference type="GO" id="GO:0005096">
    <property type="term" value="F:GTPase activator activity"/>
    <property type="evidence" value="ECO:0007669"/>
    <property type="project" value="TreeGrafter"/>
</dbReference>
<dbReference type="InterPro" id="IPR000198">
    <property type="entry name" value="RhoGAP_dom"/>
</dbReference>
<feature type="compositionally biased region" description="Acidic residues" evidence="1">
    <location>
        <begin position="685"/>
        <end position="698"/>
    </location>
</feature>
<gene>
    <name evidence="3" type="ORF">ACA1_025000</name>
</gene>
<protein>
    <submittedName>
        <fullName evidence="3">RhoGAP domain containing protein</fullName>
    </submittedName>
</protein>